<reference evidence="1" key="2">
    <citation type="journal article" date="2007" name="Science">
        <title>Draft genome sequence of the sexually transmitted pathogen Trichomonas vaginalis.</title>
        <authorList>
            <person name="Carlton J.M."/>
            <person name="Hirt R.P."/>
            <person name="Silva J.C."/>
            <person name="Delcher A.L."/>
            <person name="Schatz M."/>
            <person name="Zhao Q."/>
            <person name="Wortman J.R."/>
            <person name="Bidwell S.L."/>
            <person name="Alsmark U.C.M."/>
            <person name="Besteiro S."/>
            <person name="Sicheritz-Ponten T."/>
            <person name="Noel C.J."/>
            <person name="Dacks J.B."/>
            <person name="Foster P.G."/>
            <person name="Simillion C."/>
            <person name="Van de Peer Y."/>
            <person name="Miranda-Saavedra D."/>
            <person name="Barton G.J."/>
            <person name="Westrop G.D."/>
            <person name="Mueller S."/>
            <person name="Dessi D."/>
            <person name="Fiori P.L."/>
            <person name="Ren Q."/>
            <person name="Paulsen I."/>
            <person name="Zhang H."/>
            <person name="Bastida-Corcuera F.D."/>
            <person name="Simoes-Barbosa A."/>
            <person name="Brown M.T."/>
            <person name="Hayes R.D."/>
            <person name="Mukherjee M."/>
            <person name="Okumura C.Y."/>
            <person name="Schneider R."/>
            <person name="Smith A.J."/>
            <person name="Vanacova S."/>
            <person name="Villalvazo M."/>
            <person name="Haas B.J."/>
            <person name="Pertea M."/>
            <person name="Feldblyum T.V."/>
            <person name="Utterback T.R."/>
            <person name="Shu C.L."/>
            <person name="Osoegawa K."/>
            <person name="de Jong P.J."/>
            <person name="Hrdy I."/>
            <person name="Horvathova L."/>
            <person name="Zubacova Z."/>
            <person name="Dolezal P."/>
            <person name="Malik S.B."/>
            <person name="Logsdon J.M. Jr."/>
            <person name="Henze K."/>
            <person name="Gupta A."/>
            <person name="Wang C.C."/>
            <person name="Dunne R.L."/>
            <person name="Upcroft J.A."/>
            <person name="Upcroft P."/>
            <person name="White O."/>
            <person name="Salzberg S.L."/>
            <person name="Tang P."/>
            <person name="Chiu C.-H."/>
            <person name="Lee Y.-S."/>
            <person name="Embley T.M."/>
            <person name="Coombs G.H."/>
            <person name="Mottram J.C."/>
            <person name="Tachezy J."/>
            <person name="Fraser-Liggett C.M."/>
            <person name="Johnson P.J."/>
        </authorList>
    </citation>
    <scope>NUCLEOTIDE SEQUENCE [LARGE SCALE GENOMIC DNA]</scope>
    <source>
        <strain evidence="1">G3</strain>
    </source>
</reference>
<dbReference type="VEuPathDB" id="TrichDB:TVAGG3_0928800"/>
<evidence type="ECO:0000313" key="2">
    <source>
        <dbReference type="Proteomes" id="UP000001542"/>
    </source>
</evidence>
<proteinExistence type="predicted"/>
<organism evidence="1 2">
    <name type="scientific">Trichomonas vaginalis (strain ATCC PRA-98 / G3)</name>
    <dbReference type="NCBI Taxonomy" id="412133"/>
    <lineage>
        <taxon>Eukaryota</taxon>
        <taxon>Metamonada</taxon>
        <taxon>Parabasalia</taxon>
        <taxon>Trichomonadida</taxon>
        <taxon>Trichomonadidae</taxon>
        <taxon>Trichomonas</taxon>
    </lineage>
</organism>
<gene>
    <name evidence="1" type="ORF">TVAG_183950</name>
</gene>
<dbReference type="PANTHER" id="PTHR48142:SF1">
    <property type="entry name" value="MULE TRANSPOSASE DOMAIN-CONTAINING PROTEIN"/>
    <property type="match status" value="1"/>
</dbReference>
<dbReference type="VEuPathDB" id="TrichDB:TVAG_183950"/>
<dbReference type="EMBL" id="DS113180">
    <property type="protein sequence ID" value="EAY23158.1"/>
    <property type="molecule type" value="Genomic_DNA"/>
</dbReference>
<keyword evidence="2" id="KW-1185">Reference proteome</keyword>
<sequence>MISVDLEELIAFGIKQEVKGGVPYRRRTGSPKQYVTYSCSYPLCKAKFRVEEQNGVFTISKVNEEHCHHIGVEMGSHYASKFYQKWIELYIKNGGKQFLAQKAFFDKFGIDTNNKETMKLFARVVRFPTIGVLEDLPGVIIVSLNQKFNFGVSFIDFSIKNISKTRK</sequence>
<dbReference type="InParanoid" id="A2D9D2"/>
<dbReference type="Proteomes" id="UP000001542">
    <property type="component" value="Unassembled WGS sequence"/>
</dbReference>
<protein>
    <submittedName>
        <fullName evidence="1">Uncharacterized protein</fullName>
    </submittedName>
</protein>
<accession>A2D9D2</accession>
<dbReference type="PANTHER" id="PTHR48142">
    <property type="entry name" value="PIGMENTOSA GTPASE REGULATOR-LIKE PROTEIN, PUTATIVE-RELATED"/>
    <property type="match status" value="1"/>
</dbReference>
<name>A2D9D2_TRIV3</name>
<reference evidence="1" key="1">
    <citation type="submission" date="2006-10" db="EMBL/GenBank/DDBJ databases">
        <authorList>
            <person name="Amadeo P."/>
            <person name="Zhao Q."/>
            <person name="Wortman J."/>
            <person name="Fraser-Liggett C."/>
            <person name="Carlton J."/>
        </authorList>
    </citation>
    <scope>NUCLEOTIDE SEQUENCE</scope>
    <source>
        <strain evidence="1">G3</strain>
    </source>
</reference>
<evidence type="ECO:0000313" key="1">
    <source>
        <dbReference type="EMBL" id="EAY23158.1"/>
    </source>
</evidence>
<dbReference type="AlphaFoldDB" id="A2D9D2"/>